<sequence length="510" mass="55053">MKGTTSRTLVVWCADWPVAAALGDQGLPRHLPAAVFAQNRVQASNQAAREFGIKRGMRRRDAQSRCPEVQVLAADDARDARVFEEVLVRLEELRPGVMPLRPGLVALRSPARFYGGEAEAGAAIAECVVGLGIWDVRIGIADELFTAEQAARSAGLQETYAVPAGGSAGFLRALPVHVLEDADAVSLLQRLGLTTLGGLADLPGADVKARFGAQAAWVRRVIHGEGARPVSGRTPPPELATEAAFEPPLDSAEAVCFSARQAAEGFVKGLATRQEVCTEVRIEVAMEDVPDSVRTWAHPRWFSSVDLIDRLHWQLAGVARRGGGAVTEVRFVPEVAVSEAVHADGLWGGTNERVDRGIARVQGLLGHEAVVAPMLQGGRTPRDRQAYVPWGDRPSTLRDRALPWPGSIPPPAPARVLAEPWPAEVCDQAGRQVLVLPRGGVSADPARYRPAAGQPWQRIASWAGPWPVTEAWWEPDGGRRVARFQLVGVDGRAWLATFDTDHWLTEASYD</sequence>
<evidence type="ECO:0000256" key="1">
    <source>
        <dbReference type="ARBA" id="ARBA00022763"/>
    </source>
</evidence>
<dbReference type="AlphaFoldDB" id="A0A7W5FA55"/>
<dbReference type="EMBL" id="JACHXG010000008">
    <property type="protein sequence ID" value="MBB3090923.1"/>
    <property type="molecule type" value="Genomic_DNA"/>
</dbReference>
<evidence type="ECO:0000313" key="4">
    <source>
        <dbReference type="Proteomes" id="UP000577707"/>
    </source>
</evidence>
<evidence type="ECO:0000259" key="2">
    <source>
        <dbReference type="PROSITE" id="PS50173"/>
    </source>
</evidence>
<dbReference type="CDD" id="cd03468">
    <property type="entry name" value="PolY_like"/>
    <property type="match status" value="1"/>
</dbReference>
<dbReference type="GO" id="GO:0006281">
    <property type="term" value="P:DNA repair"/>
    <property type="evidence" value="ECO:0007669"/>
    <property type="project" value="InterPro"/>
</dbReference>
<organism evidence="3 4">
    <name type="scientific">Nocardioides albus</name>
    <dbReference type="NCBI Taxonomy" id="1841"/>
    <lineage>
        <taxon>Bacteria</taxon>
        <taxon>Bacillati</taxon>
        <taxon>Actinomycetota</taxon>
        <taxon>Actinomycetes</taxon>
        <taxon>Propionibacteriales</taxon>
        <taxon>Nocardioidaceae</taxon>
        <taxon>Nocardioides</taxon>
    </lineage>
</organism>
<keyword evidence="4" id="KW-1185">Reference proteome</keyword>
<dbReference type="Proteomes" id="UP000577707">
    <property type="component" value="Unassembled WGS sequence"/>
</dbReference>
<dbReference type="InterPro" id="IPR050356">
    <property type="entry name" value="SulA_CellDiv_inhibitor"/>
</dbReference>
<comment type="caution">
    <text evidence="3">The sequence shown here is derived from an EMBL/GenBank/DDBJ whole genome shotgun (WGS) entry which is preliminary data.</text>
</comment>
<proteinExistence type="predicted"/>
<evidence type="ECO:0000313" key="3">
    <source>
        <dbReference type="EMBL" id="MBB3090923.1"/>
    </source>
</evidence>
<dbReference type="Pfam" id="PF00817">
    <property type="entry name" value="IMS"/>
    <property type="match status" value="1"/>
</dbReference>
<dbReference type="PANTHER" id="PTHR35369:SF2">
    <property type="entry name" value="BLR3025 PROTEIN"/>
    <property type="match status" value="1"/>
</dbReference>
<dbReference type="PANTHER" id="PTHR35369">
    <property type="entry name" value="BLR3025 PROTEIN-RELATED"/>
    <property type="match status" value="1"/>
</dbReference>
<protein>
    <submittedName>
        <fullName evidence="3">Protein ImuB</fullName>
    </submittedName>
</protein>
<keyword evidence="1" id="KW-0227">DNA damage</keyword>
<dbReference type="SUPFAM" id="SSF56672">
    <property type="entry name" value="DNA/RNA polymerases"/>
    <property type="match status" value="1"/>
</dbReference>
<name>A0A7W5FA55_9ACTN</name>
<feature type="domain" description="UmuC" evidence="2">
    <location>
        <begin position="29"/>
        <end position="100"/>
    </location>
</feature>
<reference evidence="3 4" key="1">
    <citation type="submission" date="2020-08" db="EMBL/GenBank/DDBJ databases">
        <title>Genomic Encyclopedia of Type Strains, Phase III (KMG-III): the genomes of soil and plant-associated and newly described type strains.</title>
        <authorList>
            <person name="Whitman W."/>
        </authorList>
    </citation>
    <scope>NUCLEOTIDE SEQUENCE [LARGE SCALE GENOMIC DNA]</scope>
    <source>
        <strain evidence="3 4">CECT 3302</strain>
    </source>
</reference>
<dbReference type="InterPro" id="IPR043502">
    <property type="entry name" value="DNA/RNA_pol_sf"/>
</dbReference>
<accession>A0A7W5FA55</accession>
<dbReference type="InterPro" id="IPR001126">
    <property type="entry name" value="UmuC"/>
</dbReference>
<dbReference type="RefSeq" id="WP_183548424.1">
    <property type="nucleotide sequence ID" value="NZ_BMQT01000010.1"/>
</dbReference>
<dbReference type="Gene3D" id="3.40.1170.60">
    <property type="match status" value="1"/>
</dbReference>
<gene>
    <name evidence="3" type="ORF">FHS12_003885</name>
</gene>
<dbReference type="PROSITE" id="PS50173">
    <property type="entry name" value="UMUC"/>
    <property type="match status" value="1"/>
</dbReference>